<reference evidence="3 4" key="2">
    <citation type="submission" date="2019-03" db="EMBL/GenBank/DDBJ databases">
        <title>Long-read sequencing reveals hyperdense prophage content in a complex bacterial symbiont genome.</title>
        <authorList>
            <person name="Frost C.L."/>
            <person name="Siozios S."/>
            <person name="Nadal-Jimenez P."/>
            <person name="Brockhurst M.A."/>
            <person name="King K.C."/>
            <person name="Darby A.C."/>
            <person name="Hurst G.D.D."/>
        </authorList>
    </citation>
    <scope>NUCLEOTIDE SEQUENCE [LARGE SCALE GENOMIC DNA]</scope>
    <source>
        <strain evidence="3 4">FIN</strain>
    </source>
</reference>
<gene>
    <name evidence="3" type="primary">pspD</name>
    <name evidence="2" type="ORF">ARN_14960</name>
    <name evidence="3" type="ORF">ArsFIN_21130</name>
</gene>
<name>D2TZ89_9GAMM</name>
<dbReference type="EMBL" id="CP038613">
    <property type="protein sequence ID" value="QBY43545.1"/>
    <property type="molecule type" value="Genomic_DNA"/>
</dbReference>
<dbReference type="AlphaFoldDB" id="D2TZ89"/>
<dbReference type="InterPro" id="IPR014321">
    <property type="entry name" value="Phageshock_PspD"/>
</dbReference>
<feature type="transmembrane region" description="Helical" evidence="1">
    <location>
        <begin position="17"/>
        <end position="39"/>
    </location>
</feature>
<evidence type="ECO:0000313" key="3">
    <source>
        <dbReference type="EMBL" id="QBY43545.1"/>
    </source>
</evidence>
<evidence type="ECO:0000313" key="4">
    <source>
        <dbReference type="Proteomes" id="UP000295134"/>
    </source>
</evidence>
<dbReference type="KEGG" id="ans:ArsFIN_21130"/>
<keyword evidence="1" id="KW-0472">Membrane</keyword>
<dbReference type="EMBL" id="FN545190">
    <property type="protein sequence ID" value="CBA72897.1"/>
    <property type="molecule type" value="Genomic_DNA"/>
</dbReference>
<evidence type="ECO:0000313" key="2">
    <source>
        <dbReference type="EMBL" id="CBA72897.1"/>
    </source>
</evidence>
<protein>
    <submittedName>
        <fullName evidence="2">Phage shock protein D</fullName>
    </submittedName>
</protein>
<evidence type="ECO:0000256" key="1">
    <source>
        <dbReference type="SAM" id="Phobius"/>
    </source>
</evidence>
<sequence length="76" mass="8857">MLCGQKFKLLSKKMARIAIIMAIHYAPAGIIGLMLKYISRKPLRWFMLIAMQPLLRLGIAKLVRNLLWEKYEKIAK</sequence>
<dbReference type="Proteomes" id="UP000295134">
    <property type="component" value="Chromosome"/>
</dbReference>
<keyword evidence="1" id="KW-1133">Transmembrane helix</keyword>
<organism evidence="2">
    <name type="scientific">Arsenophonus nasoniae</name>
    <name type="common">son-killer infecting Nasonia vitripennis</name>
    <dbReference type="NCBI Taxonomy" id="638"/>
    <lineage>
        <taxon>Bacteria</taxon>
        <taxon>Pseudomonadati</taxon>
        <taxon>Pseudomonadota</taxon>
        <taxon>Gammaproteobacteria</taxon>
        <taxon>Enterobacterales</taxon>
        <taxon>Morganellaceae</taxon>
        <taxon>Arsenophonus</taxon>
    </lineage>
</organism>
<dbReference type="Pfam" id="PF09584">
    <property type="entry name" value="Phageshock_PspD"/>
    <property type="match status" value="1"/>
</dbReference>
<proteinExistence type="predicted"/>
<accession>D2TZ89</accession>
<keyword evidence="1" id="KW-0812">Transmembrane</keyword>
<reference evidence="2" key="1">
    <citation type="journal article" date="2010" name="Insect Mol. Biol.">
        <title>The draft genome sequence of Arsenophonus nasoniae, son-killer bacterium of Nasonia vitripennis, reveals genes associated with virulence and symbiosis.</title>
        <authorList>
            <person name="Wilkes T."/>
            <person name="Darby A.C."/>
            <person name="Choi J."/>
            <person name="Colborne J.K."/>
            <person name="Werren J.H."/>
            <person name="Hurst G.D.D."/>
        </authorList>
    </citation>
    <scope>NUCLEOTIDE SEQUENCE</scope>
</reference>